<keyword evidence="7" id="KW-0413">Isomerase</keyword>
<dbReference type="EMBL" id="MFAM01000044">
    <property type="protein sequence ID" value="OGD78513.1"/>
    <property type="molecule type" value="Genomic_DNA"/>
</dbReference>
<evidence type="ECO:0000313" key="14">
    <source>
        <dbReference type="EMBL" id="OGD78513.1"/>
    </source>
</evidence>
<gene>
    <name evidence="14" type="ORF">A2368_02595</name>
</gene>
<dbReference type="Gene3D" id="1.10.486.10">
    <property type="entry name" value="PCRA, domain 4"/>
    <property type="match status" value="1"/>
</dbReference>
<evidence type="ECO:0000256" key="11">
    <source>
        <dbReference type="PROSITE-ProRule" id="PRU00560"/>
    </source>
</evidence>
<dbReference type="PANTHER" id="PTHR11070">
    <property type="entry name" value="UVRD / RECB / PCRA DNA HELICASE FAMILY MEMBER"/>
    <property type="match status" value="1"/>
</dbReference>
<name>A0A1F5FG27_9BACT</name>
<evidence type="ECO:0000256" key="5">
    <source>
        <dbReference type="ARBA" id="ARBA00022840"/>
    </source>
</evidence>
<dbReference type="Gene3D" id="3.40.50.300">
    <property type="entry name" value="P-loop containing nucleotide triphosphate hydrolases"/>
    <property type="match status" value="2"/>
</dbReference>
<evidence type="ECO:0000259" key="12">
    <source>
        <dbReference type="PROSITE" id="PS51198"/>
    </source>
</evidence>
<dbReference type="InterPro" id="IPR013986">
    <property type="entry name" value="DExx_box_DNA_helicase_dom_sf"/>
</dbReference>
<keyword evidence="5 11" id="KW-0067">ATP-binding</keyword>
<feature type="domain" description="UvrD-like helicase ATP-binding" evidence="12">
    <location>
        <begin position="30"/>
        <end position="330"/>
    </location>
</feature>
<dbReference type="GO" id="GO:0016787">
    <property type="term" value="F:hydrolase activity"/>
    <property type="evidence" value="ECO:0007669"/>
    <property type="project" value="UniProtKB-UniRule"/>
</dbReference>
<evidence type="ECO:0000256" key="4">
    <source>
        <dbReference type="ARBA" id="ARBA00022806"/>
    </source>
</evidence>
<dbReference type="GO" id="GO:0000725">
    <property type="term" value="P:recombinational repair"/>
    <property type="evidence" value="ECO:0007669"/>
    <property type="project" value="TreeGrafter"/>
</dbReference>
<evidence type="ECO:0000256" key="3">
    <source>
        <dbReference type="ARBA" id="ARBA00022801"/>
    </source>
</evidence>
<evidence type="ECO:0000259" key="13">
    <source>
        <dbReference type="PROSITE" id="PS51217"/>
    </source>
</evidence>
<dbReference type="CDD" id="cd17932">
    <property type="entry name" value="DEXQc_UvrD"/>
    <property type="match status" value="1"/>
</dbReference>
<dbReference type="Gene3D" id="1.10.10.160">
    <property type="match status" value="1"/>
</dbReference>
<protein>
    <recommendedName>
        <fullName evidence="9">DNA 3'-5' helicase</fullName>
        <ecNumber evidence="9">5.6.2.4</ecNumber>
    </recommendedName>
</protein>
<keyword evidence="6" id="KW-0238">DNA-binding</keyword>
<dbReference type="EC" id="5.6.2.4" evidence="9"/>
<comment type="caution">
    <text evidence="14">The sequence shown here is derived from an EMBL/GenBank/DDBJ whole genome shotgun (WGS) entry which is preliminary data.</text>
</comment>
<dbReference type="PROSITE" id="PS51198">
    <property type="entry name" value="UVRD_HELICASE_ATP_BIND"/>
    <property type="match status" value="1"/>
</dbReference>
<dbReference type="Proteomes" id="UP000176682">
    <property type="component" value="Unassembled WGS sequence"/>
</dbReference>
<dbReference type="GO" id="GO:0043138">
    <property type="term" value="F:3'-5' DNA helicase activity"/>
    <property type="evidence" value="ECO:0007669"/>
    <property type="project" value="UniProtKB-EC"/>
</dbReference>
<dbReference type="Pfam" id="PF00580">
    <property type="entry name" value="UvrD-helicase"/>
    <property type="match status" value="1"/>
</dbReference>
<dbReference type="InterPro" id="IPR014016">
    <property type="entry name" value="UvrD-like_ATP-bd"/>
</dbReference>
<dbReference type="SUPFAM" id="SSF52540">
    <property type="entry name" value="P-loop containing nucleoside triphosphate hydrolases"/>
    <property type="match status" value="1"/>
</dbReference>
<evidence type="ECO:0000256" key="10">
    <source>
        <dbReference type="ARBA" id="ARBA00048988"/>
    </source>
</evidence>
<evidence type="ECO:0000313" key="15">
    <source>
        <dbReference type="Proteomes" id="UP000176682"/>
    </source>
</evidence>
<dbReference type="PANTHER" id="PTHR11070:SF2">
    <property type="entry name" value="ATP-DEPENDENT DNA HELICASE SRS2"/>
    <property type="match status" value="1"/>
</dbReference>
<dbReference type="GO" id="GO:0005524">
    <property type="term" value="F:ATP binding"/>
    <property type="evidence" value="ECO:0007669"/>
    <property type="project" value="UniProtKB-UniRule"/>
</dbReference>
<evidence type="ECO:0000256" key="7">
    <source>
        <dbReference type="ARBA" id="ARBA00023235"/>
    </source>
</evidence>
<feature type="binding site" evidence="11">
    <location>
        <begin position="51"/>
        <end position="58"/>
    </location>
    <ligand>
        <name>ATP</name>
        <dbReference type="ChEBI" id="CHEBI:30616"/>
    </ligand>
</feature>
<evidence type="ECO:0000256" key="1">
    <source>
        <dbReference type="ARBA" id="ARBA00009922"/>
    </source>
</evidence>
<reference evidence="14 15" key="1">
    <citation type="journal article" date="2016" name="Nat. Commun.">
        <title>Thousands of microbial genomes shed light on interconnected biogeochemical processes in an aquifer system.</title>
        <authorList>
            <person name="Anantharaman K."/>
            <person name="Brown C.T."/>
            <person name="Hug L.A."/>
            <person name="Sharon I."/>
            <person name="Castelle C.J."/>
            <person name="Probst A.J."/>
            <person name="Thomas B.C."/>
            <person name="Singh A."/>
            <person name="Wilkins M.J."/>
            <person name="Karaoz U."/>
            <person name="Brodie E.L."/>
            <person name="Williams K.H."/>
            <person name="Hubbard S.S."/>
            <person name="Banfield J.F."/>
        </authorList>
    </citation>
    <scope>NUCLEOTIDE SEQUENCE [LARGE SCALE GENOMIC DNA]</scope>
</reference>
<dbReference type="AlphaFoldDB" id="A0A1F5FG27"/>
<proteinExistence type="inferred from homology"/>
<feature type="domain" description="UvrD-like helicase C-terminal" evidence="13">
    <location>
        <begin position="331"/>
        <end position="609"/>
    </location>
</feature>
<dbReference type="InterPro" id="IPR000212">
    <property type="entry name" value="DNA_helicase_UvrD/REP"/>
</dbReference>
<sequence length="888" mass="100614">MTGGKSGSHIQPWLYTRPMSSSDLFDQAYKALNPAQKQAVDTIEGPLMVIAGPGTGKTQVLTLRIANILKTTDTQPENILVLTYTESAAQNMRTRLVTYIGPTAYRLRLGTFHSVCQSIIGEYQGLFALPPSASAMTDLDRFKIITKLLDQGHFESIRPPKAPTLYLRDILSLIQQLKREHISPESYLQSLDLPQAKLDRERSQILKNREFAKIYSGYQQYLEETAHYDFEDMINRVVDKLQEDKNFRLELQEKFQYFLIDEYQDTNTAQNTFIDLLSEYWKETANVFVVGDDEQSIFRFQGASLENILNFNKRYPNAPILSLTQNYRSQQFILDGSRYFIDHNQISLSKSLPHINRTLISSTTRPPLPLQLVPLVSSIAQADYITTKVQSLLNSGVPASEIAIIASRHRDFADIQKLFDHHQLPYKRLSGDNLLDHPIIRQFMTILQTIDAISRGEEYLDLFTIMHYPFFGLSPDDILRQSRYAHTHRVSLFEALKDSPTLSHFIDLLETWHQLSRSAPLSTFCRLLLRDSGLLDYCKSQEDVLDLLNSLNSFIVFVTGCTESRPDLSLTEFLSDINLLTTHGIPVEATPLVQGEAAVTFTTAHKAKGLEWDHVFIVDLTDNAWGGRPRSPLLKPPPTLLSQPLADESLEESRRLFYVALTRARLTVTLTYPQQILSGTTLRPTTPNRFIAELSQKLITISTLSTASPLPTLTALLSPSSPPSPNETEIIDEILKTFSLSPSSLDDYLDCPYRFKWLRLLNLQTPPNLSLALGNATHEALAQFNLSLKNTTVTPPLDYLLTTFTRTLQNQLLPETEHRSAHSSGITFLTAYYHFFQDKFTPPLFVERRFGGVTRPIISEGVPLNGKIDRIELAVGDNHKVKLIDYKT</sequence>
<dbReference type="InterPro" id="IPR038726">
    <property type="entry name" value="PDDEXK_AddAB-type"/>
</dbReference>
<dbReference type="Pfam" id="PF13361">
    <property type="entry name" value="UvrD_C"/>
    <property type="match status" value="2"/>
</dbReference>
<dbReference type="PROSITE" id="PS51217">
    <property type="entry name" value="UVRD_HELICASE_CTER"/>
    <property type="match status" value="1"/>
</dbReference>
<keyword evidence="2 11" id="KW-0547">Nucleotide-binding</keyword>
<dbReference type="InterPro" id="IPR027417">
    <property type="entry name" value="P-loop_NTPase"/>
</dbReference>
<dbReference type="InterPro" id="IPR014017">
    <property type="entry name" value="DNA_helicase_UvrD-like_C"/>
</dbReference>
<comment type="similarity">
    <text evidence="1">Belongs to the helicase family. UvrD subfamily.</text>
</comment>
<feature type="non-terminal residue" evidence="14">
    <location>
        <position position="888"/>
    </location>
</feature>
<evidence type="ECO:0000256" key="8">
    <source>
        <dbReference type="ARBA" id="ARBA00034617"/>
    </source>
</evidence>
<comment type="catalytic activity">
    <reaction evidence="8">
        <text>Couples ATP hydrolysis with the unwinding of duplex DNA by translocating in the 3'-5' direction.</text>
        <dbReference type="EC" id="5.6.2.4"/>
    </reaction>
</comment>
<evidence type="ECO:0000256" key="6">
    <source>
        <dbReference type="ARBA" id="ARBA00023125"/>
    </source>
</evidence>
<evidence type="ECO:0000256" key="9">
    <source>
        <dbReference type="ARBA" id="ARBA00034808"/>
    </source>
</evidence>
<accession>A0A1F5FG27</accession>
<evidence type="ECO:0000256" key="2">
    <source>
        <dbReference type="ARBA" id="ARBA00022741"/>
    </source>
</evidence>
<dbReference type="Pfam" id="PF12705">
    <property type="entry name" value="PDDEXK_1"/>
    <property type="match status" value="1"/>
</dbReference>
<comment type="catalytic activity">
    <reaction evidence="10">
        <text>ATP + H2O = ADP + phosphate + H(+)</text>
        <dbReference type="Rhea" id="RHEA:13065"/>
        <dbReference type="ChEBI" id="CHEBI:15377"/>
        <dbReference type="ChEBI" id="CHEBI:15378"/>
        <dbReference type="ChEBI" id="CHEBI:30616"/>
        <dbReference type="ChEBI" id="CHEBI:43474"/>
        <dbReference type="ChEBI" id="CHEBI:456216"/>
        <dbReference type="EC" id="5.6.2.4"/>
    </reaction>
</comment>
<organism evidence="14 15">
    <name type="scientific">Candidatus Collierbacteria bacterium RIFOXYB1_FULL_49_13</name>
    <dbReference type="NCBI Taxonomy" id="1817728"/>
    <lineage>
        <taxon>Bacteria</taxon>
        <taxon>Candidatus Collieribacteriota</taxon>
    </lineage>
</organism>
<keyword evidence="4 11" id="KW-0347">Helicase</keyword>
<dbReference type="GO" id="GO:0003677">
    <property type="term" value="F:DNA binding"/>
    <property type="evidence" value="ECO:0007669"/>
    <property type="project" value="UniProtKB-KW"/>
</dbReference>
<keyword evidence="3 11" id="KW-0378">Hydrolase</keyword>